<dbReference type="RefSeq" id="WP_185065792.1">
    <property type="nucleotide sequence ID" value="NZ_BAABJP010000068.1"/>
</dbReference>
<keyword evidence="4" id="KW-0808">Transferase</keyword>
<reference evidence="8" key="1">
    <citation type="journal article" date="2019" name="Int. J. Syst. Evol. Microbiol.">
        <title>The Global Catalogue of Microorganisms (GCM) 10K type strain sequencing project: providing services to taxonomists for standard genome sequencing and annotation.</title>
        <authorList>
            <consortium name="The Broad Institute Genomics Platform"/>
            <consortium name="The Broad Institute Genome Sequencing Center for Infectious Disease"/>
            <person name="Wu L."/>
            <person name="Ma J."/>
        </authorList>
    </citation>
    <scope>NUCLEOTIDE SEQUENCE [LARGE SCALE GENOMIC DNA]</scope>
    <source>
        <strain evidence="8">JCM 18303</strain>
    </source>
</reference>
<gene>
    <name evidence="7" type="ORF">GCM10023321_84910</name>
</gene>
<dbReference type="InterPro" id="IPR029063">
    <property type="entry name" value="SAM-dependent_MTases_sf"/>
</dbReference>
<comment type="caution">
    <text evidence="7">The sequence shown here is derived from an EMBL/GenBank/DDBJ whole genome shotgun (WGS) entry which is preliminary data.</text>
</comment>
<proteinExistence type="inferred from homology"/>
<comment type="function">
    <text evidence="1 6">Exhibits S-adenosyl-L-methionine-dependent methyltransferase activity.</text>
</comment>
<name>A0ABP9RFZ9_9PSEU</name>
<dbReference type="Gene3D" id="3.40.50.150">
    <property type="entry name" value="Vaccinia Virus protein VP39"/>
    <property type="match status" value="1"/>
</dbReference>
<keyword evidence="8" id="KW-1185">Reference proteome</keyword>
<evidence type="ECO:0000256" key="5">
    <source>
        <dbReference type="ARBA" id="ARBA00022691"/>
    </source>
</evidence>
<dbReference type="PANTHER" id="PTHR43619:SF2">
    <property type="entry name" value="S-ADENOSYL-L-METHIONINE-DEPENDENT METHYLTRANSFERASES SUPERFAMILY PROTEIN"/>
    <property type="match status" value="1"/>
</dbReference>
<sequence>MHDDDRPDTGAPALPPGVALTAAAMAQERAAESRRPDRLFDDPWADRLVAAAAKAGGAPWLAEGVTLGQLVPALDGYVALRTRWLDDRIRAEAGEPAAGAVQVVLLGAGLDTRAFRLPWPGGTSVFLLDQPGVVAFARYVLGELGSATWVPADLTGRWERELTAAGFRPATPTVWVLEGVLMYLLPEQAAQLTERLARLSPPGSPVLADLALPGVHTGGPFSEGRRNLDDNGSPTRFSTADPIGWFNRRGLHAHAVDAVKLAARHGRTPPPALDDRSPGCPLFQFMEAWT</sequence>
<evidence type="ECO:0000256" key="1">
    <source>
        <dbReference type="ARBA" id="ARBA00003907"/>
    </source>
</evidence>
<evidence type="ECO:0000313" key="7">
    <source>
        <dbReference type="EMBL" id="GAA5176463.1"/>
    </source>
</evidence>
<dbReference type="Proteomes" id="UP001428817">
    <property type="component" value="Unassembled WGS sequence"/>
</dbReference>
<dbReference type="NCBIfam" id="TIGR00027">
    <property type="entry name" value="mthyl_TIGR00027"/>
    <property type="match status" value="1"/>
</dbReference>
<evidence type="ECO:0000256" key="3">
    <source>
        <dbReference type="ARBA" id="ARBA00022603"/>
    </source>
</evidence>
<dbReference type="InterPro" id="IPR011610">
    <property type="entry name" value="SAM_mthyl_Trfase_ML2640-like"/>
</dbReference>
<keyword evidence="3 6" id="KW-0489">Methyltransferase</keyword>
<dbReference type="GO" id="GO:0032259">
    <property type="term" value="P:methylation"/>
    <property type="evidence" value="ECO:0007669"/>
    <property type="project" value="UniProtKB-KW"/>
</dbReference>
<dbReference type="PANTHER" id="PTHR43619">
    <property type="entry name" value="S-ADENOSYL-L-METHIONINE-DEPENDENT METHYLTRANSFERASE YKTD-RELATED"/>
    <property type="match status" value="1"/>
</dbReference>
<comment type="similarity">
    <text evidence="2 6">Belongs to the UPF0677 family.</text>
</comment>
<evidence type="ECO:0000256" key="4">
    <source>
        <dbReference type="ARBA" id="ARBA00022679"/>
    </source>
</evidence>
<dbReference type="EC" id="2.1.1.-" evidence="6"/>
<accession>A0ABP9RFZ9</accession>
<dbReference type="EMBL" id="BAABJP010000068">
    <property type="protein sequence ID" value="GAA5176463.1"/>
    <property type="molecule type" value="Genomic_DNA"/>
</dbReference>
<evidence type="ECO:0000313" key="8">
    <source>
        <dbReference type="Proteomes" id="UP001428817"/>
    </source>
</evidence>
<dbReference type="InterPro" id="IPR007213">
    <property type="entry name" value="Ppm1/Ppm2/Tcmp"/>
</dbReference>
<dbReference type="SUPFAM" id="SSF53335">
    <property type="entry name" value="S-adenosyl-L-methionine-dependent methyltransferases"/>
    <property type="match status" value="1"/>
</dbReference>
<protein>
    <recommendedName>
        <fullName evidence="6">S-adenosyl-L-methionine-dependent methyltransferase</fullName>
        <ecNumber evidence="6">2.1.1.-</ecNumber>
    </recommendedName>
</protein>
<evidence type="ECO:0000256" key="2">
    <source>
        <dbReference type="ARBA" id="ARBA00008138"/>
    </source>
</evidence>
<dbReference type="GO" id="GO:0008168">
    <property type="term" value="F:methyltransferase activity"/>
    <property type="evidence" value="ECO:0007669"/>
    <property type="project" value="UniProtKB-KW"/>
</dbReference>
<evidence type="ECO:0000256" key="6">
    <source>
        <dbReference type="RuleBase" id="RU362030"/>
    </source>
</evidence>
<organism evidence="7 8">
    <name type="scientific">Pseudonocardia eucalypti</name>
    <dbReference type="NCBI Taxonomy" id="648755"/>
    <lineage>
        <taxon>Bacteria</taxon>
        <taxon>Bacillati</taxon>
        <taxon>Actinomycetota</taxon>
        <taxon>Actinomycetes</taxon>
        <taxon>Pseudonocardiales</taxon>
        <taxon>Pseudonocardiaceae</taxon>
        <taxon>Pseudonocardia</taxon>
    </lineage>
</organism>
<keyword evidence="5 6" id="KW-0949">S-adenosyl-L-methionine</keyword>
<dbReference type="Pfam" id="PF04072">
    <property type="entry name" value="LCM"/>
    <property type="match status" value="1"/>
</dbReference>